<feature type="transmembrane region" description="Helical" evidence="1">
    <location>
        <begin position="15"/>
        <end position="37"/>
    </location>
</feature>
<gene>
    <name evidence="2" type="ORF">EA58_15735</name>
</gene>
<organism evidence="2 3">
    <name type="scientific">Photobacterium galatheae</name>
    <dbReference type="NCBI Taxonomy" id="1654360"/>
    <lineage>
        <taxon>Bacteria</taxon>
        <taxon>Pseudomonadati</taxon>
        <taxon>Pseudomonadota</taxon>
        <taxon>Gammaproteobacteria</taxon>
        <taxon>Vibrionales</taxon>
        <taxon>Vibrionaceae</taxon>
        <taxon>Photobacterium</taxon>
    </lineage>
</organism>
<comment type="caution">
    <text evidence="2">The sequence shown here is derived from an EMBL/GenBank/DDBJ whole genome shotgun (WGS) entry which is preliminary data.</text>
</comment>
<keyword evidence="3" id="KW-1185">Reference proteome</keyword>
<dbReference type="RefSeq" id="WP_036754542.1">
    <property type="nucleotide sequence ID" value="NZ_JAGSGC010000002.1"/>
</dbReference>
<keyword evidence="1" id="KW-0812">Transmembrane</keyword>
<dbReference type="Pfam" id="PF11346">
    <property type="entry name" value="DUF3149"/>
    <property type="match status" value="1"/>
</dbReference>
<proteinExistence type="predicted"/>
<keyword evidence="1" id="KW-0472">Membrane</keyword>
<dbReference type="AlphaFoldDB" id="A0A066RTM3"/>
<protein>
    <submittedName>
        <fullName evidence="2">Membrane protein</fullName>
    </submittedName>
</protein>
<sequence length="46" mass="5198">MEFWLDLLFGNPVGLSSMIVIFGALGLMIFYGGYFVYKVMKADSQQ</sequence>
<evidence type="ECO:0000256" key="1">
    <source>
        <dbReference type="SAM" id="Phobius"/>
    </source>
</evidence>
<reference evidence="2 3" key="1">
    <citation type="submission" date="2014-04" db="EMBL/GenBank/DDBJ databases">
        <title>Draft genome sequence of Photobacterium halotolerans S2753: a solonamide, ngercheumicin and holomycin producer.</title>
        <authorList>
            <person name="Machado H.R."/>
            <person name="Gram L."/>
        </authorList>
    </citation>
    <scope>NUCLEOTIDE SEQUENCE [LARGE SCALE GENOMIC DNA]</scope>
    <source>
        <strain evidence="2 3">S2753</strain>
    </source>
</reference>
<dbReference type="InterPro" id="IPR021494">
    <property type="entry name" value="DUF3149"/>
</dbReference>
<accession>A0A066RTM3</accession>
<dbReference type="EMBL" id="JMIB01000029">
    <property type="protein sequence ID" value="KDM90708.1"/>
    <property type="molecule type" value="Genomic_DNA"/>
</dbReference>
<dbReference type="OrthoDB" id="6388826at2"/>
<evidence type="ECO:0000313" key="2">
    <source>
        <dbReference type="EMBL" id="KDM90708.1"/>
    </source>
</evidence>
<keyword evidence="1" id="KW-1133">Transmembrane helix</keyword>
<dbReference type="Proteomes" id="UP000027192">
    <property type="component" value="Unassembled WGS sequence"/>
</dbReference>
<name>A0A066RTM3_9GAMM</name>
<evidence type="ECO:0000313" key="3">
    <source>
        <dbReference type="Proteomes" id="UP000027192"/>
    </source>
</evidence>